<dbReference type="EMBL" id="JAINUF010000003">
    <property type="protein sequence ID" value="KAJ8370331.1"/>
    <property type="molecule type" value="Genomic_DNA"/>
</dbReference>
<dbReference type="AlphaFoldDB" id="A0A9Q1FZ27"/>
<feature type="region of interest" description="Disordered" evidence="1">
    <location>
        <begin position="1"/>
        <end position="20"/>
    </location>
</feature>
<evidence type="ECO:0000313" key="2">
    <source>
        <dbReference type="EMBL" id="KAJ8370331.1"/>
    </source>
</evidence>
<feature type="compositionally biased region" description="Basic and acidic residues" evidence="1">
    <location>
        <begin position="11"/>
        <end position="20"/>
    </location>
</feature>
<reference evidence="2" key="1">
    <citation type="journal article" date="2023" name="Science">
        <title>Genome structures resolve the early diversification of teleost fishes.</title>
        <authorList>
            <person name="Parey E."/>
            <person name="Louis A."/>
            <person name="Montfort J."/>
            <person name="Bouchez O."/>
            <person name="Roques C."/>
            <person name="Iampietro C."/>
            <person name="Lluch J."/>
            <person name="Castinel A."/>
            <person name="Donnadieu C."/>
            <person name="Desvignes T."/>
            <person name="Floi Bucao C."/>
            <person name="Jouanno E."/>
            <person name="Wen M."/>
            <person name="Mejri S."/>
            <person name="Dirks R."/>
            <person name="Jansen H."/>
            <person name="Henkel C."/>
            <person name="Chen W.J."/>
            <person name="Zahm M."/>
            <person name="Cabau C."/>
            <person name="Klopp C."/>
            <person name="Thompson A.W."/>
            <person name="Robinson-Rechavi M."/>
            <person name="Braasch I."/>
            <person name="Lecointre G."/>
            <person name="Bobe J."/>
            <person name="Postlethwait J.H."/>
            <person name="Berthelot C."/>
            <person name="Roest Crollius H."/>
            <person name="Guiguen Y."/>
        </authorList>
    </citation>
    <scope>NUCLEOTIDE SEQUENCE</scope>
    <source>
        <strain evidence="2">WJC10195</strain>
    </source>
</reference>
<comment type="caution">
    <text evidence="2">The sequence shown here is derived from an EMBL/GenBank/DDBJ whole genome shotgun (WGS) entry which is preliminary data.</text>
</comment>
<proteinExistence type="predicted"/>
<gene>
    <name evidence="2" type="ORF">SKAU_G00103590</name>
</gene>
<evidence type="ECO:0000256" key="1">
    <source>
        <dbReference type="SAM" id="MobiDB-lite"/>
    </source>
</evidence>
<name>A0A9Q1FZ27_SYNKA</name>
<dbReference type="Proteomes" id="UP001152622">
    <property type="component" value="Chromosome 3"/>
</dbReference>
<organism evidence="2 3">
    <name type="scientific">Synaphobranchus kaupii</name>
    <name type="common">Kaup's arrowtooth eel</name>
    <dbReference type="NCBI Taxonomy" id="118154"/>
    <lineage>
        <taxon>Eukaryota</taxon>
        <taxon>Metazoa</taxon>
        <taxon>Chordata</taxon>
        <taxon>Craniata</taxon>
        <taxon>Vertebrata</taxon>
        <taxon>Euteleostomi</taxon>
        <taxon>Actinopterygii</taxon>
        <taxon>Neopterygii</taxon>
        <taxon>Teleostei</taxon>
        <taxon>Anguilliformes</taxon>
        <taxon>Synaphobranchidae</taxon>
        <taxon>Synaphobranchus</taxon>
    </lineage>
</organism>
<dbReference type="OrthoDB" id="8960663at2759"/>
<accession>A0A9Q1FZ27</accession>
<sequence>MWELYSQYRTQNDRPEQFSDEQREIIQKAYSSVRRWLHTPVTHITSVQMKRFRKYIIDKEQQSQASTTKCDLSSWPGDDTELVAASQFVEGESSLMKGNV</sequence>
<evidence type="ECO:0000313" key="3">
    <source>
        <dbReference type="Proteomes" id="UP001152622"/>
    </source>
</evidence>
<protein>
    <submittedName>
        <fullName evidence="2">Uncharacterized protein</fullName>
    </submittedName>
</protein>
<keyword evidence="3" id="KW-1185">Reference proteome</keyword>